<evidence type="ECO:0000256" key="1">
    <source>
        <dbReference type="SAM" id="MobiDB-lite"/>
    </source>
</evidence>
<name>A0A3P7JJR7_STRVU</name>
<accession>A0A3P7JJR7</accession>
<evidence type="ECO:0000313" key="3">
    <source>
        <dbReference type="Proteomes" id="UP000270094"/>
    </source>
</evidence>
<organism evidence="2 3">
    <name type="scientific">Strongylus vulgaris</name>
    <name type="common">Blood worm</name>
    <dbReference type="NCBI Taxonomy" id="40348"/>
    <lineage>
        <taxon>Eukaryota</taxon>
        <taxon>Metazoa</taxon>
        <taxon>Ecdysozoa</taxon>
        <taxon>Nematoda</taxon>
        <taxon>Chromadorea</taxon>
        <taxon>Rhabditida</taxon>
        <taxon>Rhabditina</taxon>
        <taxon>Rhabditomorpha</taxon>
        <taxon>Strongyloidea</taxon>
        <taxon>Strongylidae</taxon>
        <taxon>Strongylus</taxon>
    </lineage>
</organism>
<feature type="region of interest" description="Disordered" evidence="1">
    <location>
        <begin position="1"/>
        <end position="55"/>
    </location>
</feature>
<evidence type="ECO:0008006" key="4">
    <source>
        <dbReference type="Google" id="ProtNLM"/>
    </source>
</evidence>
<keyword evidence="3" id="KW-1185">Reference proteome</keyword>
<dbReference type="AlphaFoldDB" id="A0A3P7JJR7"/>
<sequence>MGPPGPPGLPGSSLGGGTVGPKGLPGPDGPPGPPGNQGPPGPPGPAGRGGERGICPKYCAADGEGAPFALHSIVRRSKTPREYSFLAHTCNSQALNHNKSELKHSA</sequence>
<evidence type="ECO:0000313" key="2">
    <source>
        <dbReference type="EMBL" id="VDM78644.1"/>
    </source>
</evidence>
<reference evidence="2" key="1">
    <citation type="submission" date="2018-11" db="EMBL/GenBank/DDBJ databases">
        <authorList>
            <consortium name="Pathogen Informatics"/>
        </authorList>
    </citation>
    <scope>NUCLEOTIDE SEQUENCE [LARGE SCALE GENOMIC DNA]</scope>
</reference>
<proteinExistence type="predicted"/>
<gene>
    <name evidence="2" type="ORF">SVUK_LOCUS13642</name>
</gene>
<dbReference type="EMBL" id="UYYB01102546">
    <property type="protein sequence ID" value="VDM78644.1"/>
    <property type="molecule type" value="Genomic_DNA"/>
</dbReference>
<protein>
    <recommendedName>
        <fullName evidence="4">Collagen triple helix repeat protein</fullName>
    </recommendedName>
</protein>
<feature type="compositionally biased region" description="Pro residues" evidence="1">
    <location>
        <begin position="27"/>
        <end position="45"/>
    </location>
</feature>
<dbReference type="Proteomes" id="UP000270094">
    <property type="component" value="Unassembled WGS sequence"/>
</dbReference>